<dbReference type="InterPro" id="IPR018551">
    <property type="entry name" value="DUF2007"/>
</dbReference>
<dbReference type="InterPro" id="IPR011322">
    <property type="entry name" value="N-reg_PII-like_a/b"/>
</dbReference>
<reference evidence="2 3" key="1">
    <citation type="submission" date="2019-09" db="EMBL/GenBank/DDBJ databases">
        <title>Chitinophaga ginsengihumi sp. nov., isolated from soil of ginseng rhizosphere.</title>
        <authorList>
            <person name="Lee J."/>
        </authorList>
    </citation>
    <scope>NUCLEOTIDE SEQUENCE [LARGE SCALE GENOMIC DNA]</scope>
    <source>
        <strain evidence="2 3">BN140078</strain>
    </source>
</reference>
<dbReference type="AlphaFoldDB" id="A0A5B2W2L5"/>
<organism evidence="2 3">
    <name type="scientific">Chitinophaga agrisoli</name>
    <dbReference type="NCBI Taxonomy" id="2607653"/>
    <lineage>
        <taxon>Bacteria</taxon>
        <taxon>Pseudomonadati</taxon>
        <taxon>Bacteroidota</taxon>
        <taxon>Chitinophagia</taxon>
        <taxon>Chitinophagales</taxon>
        <taxon>Chitinophagaceae</taxon>
        <taxon>Chitinophaga</taxon>
    </lineage>
</organism>
<sequence length="72" mass="8016">MEKDWIRIFATDRAFEAEMVKGMLQENGINAVVLNRQDSSYISLLPGQAEIYVHASQAAEAVALINDSRSTM</sequence>
<dbReference type="RefSeq" id="WP_149836328.1">
    <property type="nucleotide sequence ID" value="NZ_VUOC01000001.1"/>
</dbReference>
<gene>
    <name evidence="2" type="ORF">F0L74_02935</name>
</gene>
<comment type="caution">
    <text evidence="2">The sequence shown here is derived from an EMBL/GenBank/DDBJ whole genome shotgun (WGS) entry which is preliminary data.</text>
</comment>
<evidence type="ECO:0000313" key="2">
    <source>
        <dbReference type="EMBL" id="KAA2244932.1"/>
    </source>
</evidence>
<dbReference type="SUPFAM" id="SSF54913">
    <property type="entry name" value="GlnB-like"/>
    <property type="match status" value="1"/>
</dbReference>
<dbReference type="Proteomes" id="UP000324611">
    <property type="component" value="Unassembled WGS sequence"/>
</dbReference>
<evidence type="ECO:0000313" key="3">
    <source>
        <dbReference type="Proteomes" id="UP000324611"/>
    </source>
</evidence>
<dbReference type="EMBL" id="VUOC01000001">
    <property type="protein sequence ID" value="KAA2244932.1"/>
    <property type="molecule type" value="Genomic_DNA"/>
</dbReference>
<accession>A0A5B2W2L5</accession>
<dbReference type="Pfam" id="PF09413">
    <property type="entry name" value="DUF2007"/>
    <property type="match status" value="1"/>
</dbReference>
<protein>
    <submittedName>
        <fullName evidence="2">DUF2007 domain-containing protein</fullName>
    </submittedName>
</protein>
<proteinExistence type="predicted"/>
<reference evidence="2 3" key="2">
    <citation type="submission" date="2019-09" db="EMBL/GenBank/DDBJ databases">
        <authorList>
            <person name="Jin C."/>
        </authorList>
    </citation>
    <scope>NUCLEOTIDE SEQUENCE [LARGE SCALE GENOMIC DNA]</scope>
    <source>
        <strain evidence="2 3">BN140078</strain>
    </source>
</reference>
<feature type="domain" description="DUF2007" evidence="1">
    <location>
        <begin position="5"/>
        <end position="67"/>
    </location>
</feature>
<keyword evidence="3" id="KW-1185">Reference proteome</keyword>
<evidence type="ECO:0000259" key="1">
    <source>
        <dbReference type="Pfam" id="PF09413"/>
    </source>
</evidence>
<dbReference type="Gene3D" id="3.30.70.790">
    <property type="entry name" value="UreE, C-terminal domain"/>
    <property type="match status" value="1"/>
</dbReference>
<name>A0A5B2W2L5_9BACT</name>